<keyword evidence="2" id="KW-1185">Reference proteome</keyword>
<accession>A0ABM5K068</accession>
<organism evidence="1 2">
    <name type="scientific">Diabrotica virgifera virgifera</name>
    <name type="common">western corn rootworm</name>
    <dbReference type="NCBI Taxonomy" id="50390"/>
    <lineage>
        <taxon>Eukaryota</taxon>
        <taxon>Metazoa</taxon>
        <taxon>Ecdysozoa</taxon>
        <taxon>Arthropoda</taxon>
        <taxon>Hexapoda</taxon>
        <taxon>Insecta</taxon>
        <taxon>Pterygota</taxon>
        <taxon>Neoptera</taxon>
        <taxon>Endopterygota</taxon>
        <taxon>Coleoptera</taxon>
        <taxon>Polyphaga</taxon>
        <taxon>Cucujiformia</taxon>
        <taxon>Chrysomeloidea</taxon>
        <taxon>Chrysomelidae</taxon>
        <taxon>Galerucinae</taxon>
        <taxon>Diabroticina</taxon>
        <taxon>Diabroticites</taxon>
        <taxon>Diabrotica</taxon>
    </lineage>
</organism>
<proteinExistence type="predicted"/>
<evidence type="ECO:0008006" key="3">
    <source>
        <dbReference type="Google" id="ProtNLM"/>
    </source>
</evidence>
<dbReference type="RefSeq" id="XP_050503584.1">
    <property type="nucleotide sequence ID" value="XM_050647627.1"/>
</dbReference>
<dbReference type="Proteomes" id="UP001652700">
    <property type="component" value="Unplaced"/>
</dbReference>
<name>A0ABM5K068_DIAVI</name>
<dbReference type="EnsemblMetazoa" id="XM_050647627.1">
    <property type="protein sequence ID" value="XP_050503584.1"/>
    <property type="gene ID" value="LOC126882653"/>
</dbReference>
<protein>
    <recommendedName>
        <fullName evidence="3">Secreted RxLR effector protein 161-like</fullName>
    </recommendedName>
</protein>
<evidence type="ECO:0000313" key="1">
    <source>
        <dbReference type="EnsemblMetazoa" id="XP_050503584.1"/>
    </source>
</evidence>
<dbReference type="GeneID" id="126882653"/>
<dbReference type="PANTHER" id="PTHR11439">
    <property type="entry name" value="GAG-POL-RELATED RETROTRANSPOSON"/>
    <property type="match status" value="1"/>
</dbReference>
<sequence>MLKRFDMIECKPVKTPMVAMKNLDCENMIENCKEYPYRQAIGSLLYLANGSRPDITYAVNILSRKQTNFDNSDWIKVKRVFRYLKGTFNLGLQYKSEKDGLECFVDASLGMNDEAWKSTSGLVIMLFGDIISWRSKKQSHVAEKNSFVLKKCVIN</sequence>
<reference evidence="1" key="1">
    <citation type="submission" date="2025-05" db="UniProtKB">
        <authorList>
            <consortium name="EnsemblMetazoa"/>
        </authorList>
    </citation>
    <scope>IDENTIFICATION</scope>
</reference>
<evidence type="ECO:0000313" key="2">
    <source>
        <dbReference type="Proteomes" id="UP001652700"/>
    </source>
</evidence>
<dbReference type="PANTHER" id="PTHR11439:SF483">
    <property type="entry name" value="PEPTIDE SYNTHASE GLIP-LIKE, PUTATIVE (AFU_ORTHOLOGUE AFUA_3G12920)-RELATED"/>
    <property type="match status" value="1"/>
</dbReference>